<comment type="caution">
    <text evidence="1">The sequence shown here is derived from an EMBL/GenBank/DDBJ whole genome shotgun (WGS) entry which is preliminary data.</text>
</comment>
<reference evidence="1" key="1">
    <citation type="submission" date="2023-03" db="EMBL/GenBank/DDBJ databases">
        <title>Massive genome expansion in bonnet fungi (Mycena s.s.) driven by repeated elements and novel gene families across ecological guilds.</title>
        <authorList>
            <consortium name="Lawrence Berkeley National Laboratory"/>
            <person name="Harder C.B."/>
            <person name="Miyauchi S."/>
            <person name="Viragh M."/>
            <person name="Kuo A."/>
            <person name="Thoen E."/>
            <person name="Andreopoulos B."/>
            <person name="Lu D."/>
            <person name="Skrede I."/>
            <person name="Drula E."/>
            <person name="Henrissat B."/>
            <person name="Morin E."/>
            <person name="Kohler A."/>
            <person name="Barry K."/>
            <person name="LaButti K."/>
            <person name="Morin E."/>
            <person name="Salamov A."/>
            <person name="Lipzen A."/>
            <person name="Mereny Z."/>
            <person name="Hegedus B."/>
            <person name="Baldrian P."/>
            <person name="Stursova M."/>
            <person name="Weitz H."/>
            <person name="Taylor A."/>
            <person name="Grigoriev I.V."/>
            <person name="Nagy L.G."/>
            <person name="Martin F."/>
            <person name="Kauserud H."/>
        </authorList>
    </citation>
    <scope>NUCLEOTIDE SEQUENCE</scope>
    <source>
        <strain evidence="1">CBHHK182m</strain>
    </source>
</reference>
<dbReference type="EMBL" id="JARKIB010000189">
    <property type="protein sequence ID" value="KAJ7726119.1"/>
    <property type="molecule type" value="Genomic_DNA"/>
</dbReference>
<name>A0AAD7HS89_9AGAR</name>
<sequence length="315" mass="34694">MSFPSLPPDIVRVLFECAAQSDVQTAASVSLVSKDVNEWVTSILYRSVKLRLPSGEPGGPLQTFLRTLESHSSRYKLVKHLAIQGEMSVGDTQGALAELIPRCPALISVSVLPSDCRWTCAISLPAGTRALAWEASGLRLRLQNLTALHNLTHLHVHAARDPQSRSYTSALTIPFFAGSWALPALSHLVLTIRASFAKESSIDTTFSSLKDGFNSYSARAVCQLEVCVIVLESQSLDAVSCALGPNAVEWIRGDYNDVFIVAIDEKFMKAHPWLHGLPSDDIVDWTDMRWWDKAEDHLRRRNAARVEGISRSTVS</sequence>
<dbReference type="Proteomes" id="UP001215598">
    <property type="component" value="Unassembled WGS sequence"/>
</dbReference>
<proteinExistence type="predicted"/>
<organism evidence="1 2">
    <name type="scientific">Mycena metata</name>
    <dbReference type="NCBI Taxonomy" id="1033252"/>
    <lineage>
        <taxon>Eukaryota</taxon>
        <taxon>Fungi</taxon>
        <taxon>Dikarya</taxon>
        <taxon>Basidiomycota</taxon>
        <taxon>Agaricomycotina</taxon>
        <taxon>Agaricomycetes</taxon>
        <taxon>Agaricomycetidae</taxon>
        <taxon>Agaricales</taxon>
        <taxon>Marasmiineae</taxon>
        <taxon>Mycenaceae</taxon>
        <taxon>Mycena</taxon>
    </lineage>
</organism>
<evidence type="ECO:0000313" key="1">
    <source>
        <dbReference type="EMBL" id="KAJ7726119.1"/>
    </source>
</evidence>
<gene>
    <name evidence="1" type="ORF">B0H16DRAFT_1593272</name>
</gene>
<keyword evidence="2" id="KW-1185">Reference proteome</keyword>
<dbReference type="AlphaFoldDB" id="A0AAD7HS89"/>
<evidence type="ECO:0000313" key="2">
    <source>
        <dbReference type="Proteomes" id="UP001215598"/>
    </source>
</evidence>
<accession>A0AAD7HS89</accession>
<protein>
    <submittedName>
        <fullName evidence="1">Uncharacterized protein</fullName>
    </submittedName>
</protein>